<keyword evidence="7" id="KW-0067">ATP-binding</keyword>
<dbReference type="GO" id="GO:0004673">
    <property type="term" value="F:protein histidine kinase activity"/>
    <property type="evidence" value="ECO:0007669"/>
    <property type="project" value="UniProtKB-EC"/>
</dbReference>
<dbReference type="EMBL" id="QUOT01000001">
    <property type="protein sequence ID" value="REL30050.1"/>
    <property type="molecule type" value="Genomic_DNA"/>
</dbReference>
<dbReference type="Proteomes" id="UP000256899">
    <property type="component" value="Unassembled WGS sequence"/>
</dbReference>
<dbReference type="InterPro" id="IPR036890">
    <property type="entry name" value="HATPase_C_sf"/>
</dbReference>
<dbReference type="SMART" id="SM00065">
    <property type="entry name" value="GAF"/>
    <property type="match status" value="1"/>
</dbReference>
<dbReference type="AlphaFoldDB" id="A0A3E0U040"/>
<proteinExistence type="predicted"/>
<evidence type="ECO:0000256" key="8">
    <source>
        <dbReference type="ARBA" id="ARBA00023012"/>
    </source>
</evidence>
<keyword evidence="4" id="KW-0808">Transferase</keyword>
<dbReference type="InterPro" id="IPR004358">
    <property type="entry name" value="Sig_transdc_His_kin-like_C"/>
</dbReference>
<dbReference type="GO" id="GO:0005524">
    <property type="term" value="F:ATP binding"/>
    <property type="evidence" value="ECO:0007669"/>
    <property type="project" value="UniProtKB-KW"/>
</dbReference>
<evidence type="ECO:0000259" key="10">
    <source>
        <dbReference type="PROSITE" id="PS50109"/>
    </source>
</evidence>
<feature type="domain" description="Histidine kinase" evidence="10">
    <location>
        <begin position="247"/>
        <end position="474"/>
    </location>
</feature>
<evidence type="ECO:0000313" key="12">
    <source>
        <dbReference type="Proteomes" id="UP000256899"/>
    </source>
</evidence>
<dbReference type="EC" id="2.7.13.3" evidence="2"/>
<keyword evidence="3" id="KW-0597">Phosphoprotein</keyword>
<organism evidence="11 12">
    <name type="scientific">Thalassotalea euphylliae</name>
    <dbReference type="NCBI Taxonomy" id="1655234"/>
    <lineage>
        <taxon>Bacteria</taxon>
        <taxon>Pseudomonadati</taxon>
        <taxon>Pseudomonadota</taxon>
        <taxon>Gammaproteobacteria</taxon>
        <taxon>Alteromonadales</taxon>
        <taxon>Colwelliaceae</taxon>
        <taxon>Thalassotalea</taxon>
    </lineage>
</organism>
<dbReference type="CDD" id="cd00075">
    <property type="entry name" value="HATPase"/>
    <property type="match status" value="1"/>
</dbReference>
<dbReference type="Gene3D" id="3.30.565.10">
    <property type="entry name" value="Histidine kinase-like ATPase, C-terminal domain"/>
    <property type="match status" value="1"/>
</dbReference>
<dbReference type="PRINTS" id="PR00344">
    <property type="entry name" value="BCTRLSENSOR"/>
</dbReference>
<dbReference type="Pfam" id="PF13185">
    <property type="entry name" value="GAF_2"/>
    <property type="match status" value="1"/>
</dbReference>
<evidence type="ECO:0000256" key="2">
    <source>
        <dbReference type="ARBA" id="ARBA00012438"/>
    </source>
</evidence>
<protein>
    <recommendedName>
        <fullName evidence="2">histidine kinase</fullName>
        <ecNumber evidence="2">2.7.13.3</ecNumber>
    </recommendedName>
</protein>
<accession>A0A3E0U040</accession>
<dbReference type="GO" id="GO:0000160">
    <property type="term" value="P:phosphorelay signal transduction system"/>
    <property type="evidence" value="ECO:0007669"/>
    <property type="project" value="UniProtKB-KW"/>
</dbReference>
<evidence type="ECO:0000313" key="11">
    <source>
        <dbReference type="EMBL" id="REL30050.1"/>
    </source>
</evidence>
<evidence type="ECO:0000256" key="7">
    <source>
        <dbReference type="ARBA" id="ARBA00022840"/>
    </source>
</evidence>
<evidence type="ECO:0000256" key="6">
    <source>
        <dbReference type="ARBA" id="ARBA00022777"/>
    </source>
</evidence>
<dbReference type="InterPro" id="IPR029016">
    <property type="entry name" value="GAF-like_dom_sf"/>
</dbReference>
<comment type="caution">
    <text evidence="11">The sequence shown here is derived from an EMBL/GenBank/DDBJ whole genome shotgun (WGS) entry which is preliminary data.</text>
</comment>
<keyword evidence="12" id="KW-1185">Reference proteome</keyword>
<evidence type="ECO:0000256" key="4">
    <source>
        <dbReference type="ARBA" id="ARBA00022679"/>
    </source>
</evidence>
<dbReference type="SUPFAM" id="SSF55781">
    <property type="entry name" value="GAF domain-like"/>
    <property type="match status" value="1"/>
</dbReference>
<dbReference type="PROSITE" id="PS50109">
    <property type="entry name" value="HIS_KIN"/>
    <property type="match status" value="1"/>
</dbReference>
<dbReference type="PANTHER" id="PTHR43065:SF10">
    <property type="entry name" value="PEROXIDE STRESS-ACTIVATED HISTIDINE KINASE MAK3"/>
    <property type="match status" value="1"/>
</dbReference>
<evidence type="ECO:0000256" key="1">
    <source>
        <dbReference type="ARBA" id="ARBA00000085"/>
    </source>
</evidence>
<dbReference type="Pfam" id="PF02518">
    <property type="entry name" value="HATPase_c"/>
    <property type="match status" value="1"/>
</dbReference>
<dbReference type="PANTHER" id="PTHR43065">
    <property type="entry name" value="SENSOR HISTIDINE KINASE"/>
    <property type="match status" value="1"/>
</dbReference>
<dbReference type="Gene3D" id="3.30.450.40">
    <property type="match status" value="1"/>
</dbReference>
<name>A0A3E0U040_9GAMM</name>
<dbReference type="SUPFAM" id="SSF55874">
    <property type="entry name" value="ATPase domain of HSP90 chaperone/DNA topoisomerase II/histidine kinase"/>
    <property type="match status" value="1"/>
</dbReference>
<gene>
    <name evidence="11" type="ORF">DXX94_04675</name>
</gene>
<dbReference type="InterPro" id="IPR003018">
    <property type="entry name" value="GAF"/>
</dbReference>
<dbReference type="InterPro" id="IPR005467">
    <property type="entry name" value="His_kinase_dom"/>
</dbReference>
<dbReference type="InterPro" id="IPR003594">
    <property type="entry name" value="HATPase_dom"/>
</dbReference>
<comment type="catalytic activity">
    <reaction evidence="1">
        <text>ATP + protein L-histidine = ADP + protein N-phospho-L-histidine.</text>
        <dbReference type="EC" id="2.7.13.3"/>
    </reaction>
</comment>
<dbReference type="Gene3D" id="1.10.287.130">
    <property type="match status" value="1"/>
</dbReference>
<keyword evidence="9" id="KW-0175">Coiled coil</keyword>
<evidence type="ECO:0000256" key="5">
    <source>
        <dbReference type="ARBA" id="ARBA00022741"/>
    </source>
</evidence>
<keyword evidence="8" id="KW-0902">Two-component regulatory system</keyword>
<dbReference type="SMART" id="SM00387">
    <property type="entry name" value="HATPase_c"/>
    <property type="match status" value="1"/>
</dbReference>
<keyword evidence="6" id="KW-0418">Kinase</keyword>
<evidence type="ECO:0000256" key="3">
    <source>
        <dbReference type="ARBA" id="ARBA00022553"/>
    </source>
</evidence>
<evidence type="ECO:0000256" key="9">
    <source>
        <dbReference type="SAM" id="Coils"/>
    </source>
</evidence>
<sequence>MTQIRRPINTASLNEQLAYWQRAMELEEGRNEVLRMVASGDSLDSVLNTLCHKAQVYNPNMYCSVLLLDNEAKTLHSVASSSLPDFYCEALNGTTIGMGVGSCGTAAFIEQRVIVEDINTHPYWVQFKGLALEAGLQSCWSEPIIGQDGRVYGTFAMYYSTPCKPTDEDIQFIELSANLAAVVFENDYNRQQLLDANTKLSLTVDERTSELEATNKALANRIERQARQQIERIEEEKMLTTNALLCGFAHEISTPIGNSLTTVSAIVDKIEKLFDALENGVMSRRAFEEHLTQLHQLSEINKKNLIKADSLLSQFQQLDAKQVSDVQQTFELSTFFAEVKASLHSVLGDHQLFIDSQELPITCVKECLWQVFYQLIENSLAHGFIDKAQGNIHISAIRKGNEIVINYQDDGCGIDQQHSDKVFEPFYTTQRNSNKIGLGLTTVGSLMGNVLNGRIQLQNSPVGARFEITLPGLSLVS</sequence>
<keyword evidence="5" id="KW-0547">Nucleotide-binding</keyword>
<reference evidence="12" key="1">
    <citation type="submission" date="2018-08" db="EMBL/GenBank/DDBJ databases">
        <title>Thalassotalea euphylliae genome.</title>
        <authorList>
            <person name="Summers S."/>
            <person name="Rice S.A."/>
            <person name="Freckelton M.L."/>
            <person name="Nedved B.T."/>
            <person name="Hadfield M.G."/>
        </authorList>
    </citation>
    <scope>NUCLEOTIDE SEQUENCE [LARGE SCALE GENOMIC DNA]</scope>
    <source>
        <strain evidence="12">H3</strain>
    </source>
</reference>
<feature type="coiled-coil region" evidence="9">
    <location>
        <begin position="208"/>
        <end position="243"/>
    </location>
</feature>
<dbReference type="RefSeq" id="WP_116014171.1">
    <property type="nucleotide sequence ID" value="NZ_QUOT01000001.1"/>
</dbReference>